<evidence type="ECO:0000256" key="2">
    <source>
        <dbReference type="ARBA" id="ARBA00022741"/>
    </source>
</evidence>
<proteinExistence type="predicted"/>
<protein>
    <submittedName>
        <fullName evidence="7">Serine/threonine-protein kinase</fullName>
    </submittedName>
</protein>
<evidence type="ECO:0000313" key="8">
    <source>
        <dbReference type="Proteomes" id="UP000048965"/>
    </source>
</evidence>
<keyword evidence="3 7" id="KW-0418">Kinase</keyword>
<evidence type="ECO:0000313" key="7">
    <source>
        <dbReference type="EMBL" id="GAO06146.1"/>
    </source>
</evidence>
<dbReference type="SMART" id="SM00220">
    <property type="entry name" value="S_TKc"/>
    <property type="match status" value="1"/>
</dbReference>
<reference evidence="7 8" key="2">
    <citation type="journal article" date="2015" name="Stand. Genomic Sci.">
        <title>Draft genome sequence of marine-derived Streptomyces sp. TP-A0598, a producer of anti-MRSA antibiotic lydicamycins.</title>
        <authorList>
            <person name="Komaki H."/>
            <person name="Ichikawa N."/>
            <person name="Hosoyama A."/>
            <person name="Fujita N."/>
            <person name="Igarashi Y."/>
        </authorList>
    </citation>
    <scope>NUCLEOTIDE SEQUENCE [LARGE SCALE GENOMIC DNA]</scope>
    <source>
        <strain evidence="7 8">NBRC 110027</strain>
    </source>
</reference>
<evidence type="ECO:0000256" key="5">
    <source>
        <dbReference type="SAM" id="MobiDB-lite"/>
    </source>
</evidence>
<dbReference type="InterPro" id="IPR011009">
    <property type="entry name" value="Kinase-like_dom_sf"/>
</dbReference>
<feature type="domain" description="Protein kinase" evidence="6">
    <location>
        <begin position="16"/>
        <end position="294"/>
    </location>
</feature>
<dbReference type="EMBL" id="BBNO01000001">
    <property type="protein sequence ID" value="GAO06146.1"/>
    <property type="molecule type" value="Genomic_DNA"/>
</dbReference>
<keyword evidence="1" id="KW-0808">Transferase</keyword>
<dbReference type="Pfam" id="PF00069">
    <property type="entry name" value="Pkinase"/>
    <property type="match status" value="1"/>
</dbReference>
<dbReference type="AlphaFoldDB" id="A0A0P4R1A1"/>
<gene>
    <name evidence="7" type="ORF">TPA0598_01_05170</name>
</gene>
<evidence type="ECO:0000256" key="1">
    <source>
        <dbReference type="ARBA" id="ARBA00022679"/>
    </source>
</evidence>
<keyword evidence="4" id="KW-0067">ATP-binding</keyword>
<dbReference type="SUPFAM" id="SSF56112">
    <property type="entry name" value="Protein kinase-like (PK-like)"/>
    <property type="match status" value="1"/>
</dbReference>
<comment type="caution">
    <text evidence="7">The sequence shown here is derived from an EMBL/GenBank/DDBJ whole genome shotgun (WGS) entry which is preliminary data.</text>
</comment>
<dbReference type="Proteomes" id="UP000048965">
    <property type="component" value="Unassembled WGS sequence"/>
</dbReference>
<name>A0A0P4R1A1_9ACTN</name>
<sequence>MQALDMEKDPAVLGPFELLAVLGQGGMGRTYLARRLRLADLPPELETAYHLTDIDQRQDGSPVLAAVKVIKPDKLTDGSEHSEQQARARFGQEIETMRTVVSSRVPSLLASDADAAQPWLAMDYVHGPTLHQLVYACGPLEAGPYAALGLALVEALRAIHEVKLLHRDLKPGNIAIGPDGPVVLDFGLAVLTERDSAEALTKTGTGFGTPAYMSLEQATDAKHVQEPTDIYSLGAVLYFVATRRTAFPHGPIPVEPSWERVPSPFVPLLSRMLVHVAVQRPLLDDVEQGLVQLLAQHGLTPQDAAGQLQALVDASGLVPVLPAGALADEPVPEVQLAAQRAVDEGDRPDAPWASADDLFAEFLAGEDAAEELPAVAEDADTPDPAAPAEYVPTVVDQEARQTPGTGTFADDPAKVTSYRLAPPNPAPDPVPAEPVASGPPPAALRAAESLRRAYAHSGRL</sequence>
<dbReference type="PANTHER" id="PTHR43289">
    <property type="entry name" value="MITOGEN-ACTIVATED PROTEIN KINASE KINASE KINASE 20-RELATED"/>
    <property type="match status" value="1"/>
</dbReference>
<keyword evidence="8" id="KW-1185">Reference proteome</keyword>
<feature type="region of interest" description="Disordered" evidence="5">
    <location>
        <begin position="396"/>
        <end position="444"/>
    </location>
</feature>
<dbReference type="CDD" id="cd14014">
    <property type="entry name" value="STKc_PknB_like"/>
    <property type="match status" value="1"/>
</dbReference>
<organism evidence="7 8">
    <name type="scientific">Streptomyces lydicamycinicus</name>
    <dbReference type="NCBI Taxonomy" id="1546107"/>
    <lineage>
        <taxon>Bacteria</taxon>
        <taxon>Bacillati</taxon>
        <taxon>Actinomycetota</taxon>
        <taxon>Actinomycetes</taxon>
        <taxon>Kitasatosporales</taxon>
        <taxon>Streptomycetaceae</taxon>
        <taxon>Streptomyces</taxon>
    </lineage>
</organism>
<dbReference type="PANTHER" id="PTHR43289:SF34">
    <property type="entry name" value="SERINE_THREONINE-PROTEIN KINASE YBDM-RELATED"/>
    <property type="match status" value="1"/>
</dbReference>
<keyword evidence="2" id="KW-0547">Nucleotide-binding</keyword>
<dbReference type="GO" id="GO:0005524">
    <property type="term" value="F:ATP binding"/>
    <property type="evidence" value="ECO:0007669"/>
    <property type="project" value="UniProtKB-KW"/>
</dbReference>
<dbReference type="OrthoDB" id="4326323at2"/>
<evidence type="ECO:0000256" key="3">
    <source>
        <dbReference type="ARBA" id="ARBA00022777"/>
    </source>
</evidence>
<dbReference type="RefSeq" id="WP_042148117.1">
    <property type="nucleotide sequence ID" value="NZ_BBNO01000001.1"/>
</dbReference>
<evidence type="ECO:0000259" key="6">
    <source>
        <dbReference type="PROSITE" id="PS50011"/>
    </source>
</evidence>
<feature type="compositionally biased region" description="Pro residues" evidence="5">
    <location>
        <begin position="422"/>
        <end position="442"/>
    </location>
</feature>
<reference evidence="8" key="1">
    <citation type="submission" date="2014-09" db="EMBL/GenBank/DDBJ databases">
        <title>Whole genome shotgun sequence of Streptomyces sp. NBRC 110027.</title>
        <authorList>
            <person name="Komaki H."/>
            <person name="Ichikawa N."/>
            <person name="Katano-Makiyama Y."/>
            <person name="Hosoyama A."/>
            <person name="Hashimoto M."/>
            <person name="Uohara A."/>
            <person name="Kitahashi Y."/>
            <person name="Ohji S."/>
            <person name="Kimura A."/>
            <person name="Yamazoe A."/>
            <person name="Igarashi Y."/>
            <person name="Fujita N."/>
        </authorList>
    </citation>
    <scope>NUCLEOTIDE SEQUENCE [LARGE SCALE GENOMIC DNA]</scope>
    <source>
        <strain evidence="8">NBRC 110027</strain>
    </source>
</reference>
<dbReference type="InterPro" id="IPR000719">
    <property type="entry name" value="Prot_kinase_dom"/>
</dbReference>
<dbReference type="GO" id="GO:0004674">
    <property type="term" value="F:protein serine/threonine kinase activity"/>
    <property type="evidence" value="ECO:0007669"/>
    <property type="project" value="TreeGrafter"/>
</dbReference>
<accession>A0A0P4R1A1</accession>
<dbReference type="Gene3D" id="3.30.200.20">
    <property type="entry name" value="Phosphorylase Kinase, domain 1"/>
    <property type="match status" value="1"/>
</dbReference>
<dbReference type="PROSITE" id="PS50011">
    <property type="entry name" value="PROTEIN_KINASE_DOM"/>
    <property type="match status" value="1"/>
</dbReference>
<evidence type="ECO:0000256" key="4">
    <source>
        <dbReference type="ARBA" id="ARBA00022840"/>
    </source>
</evidence>
<dbReference type="Gene3D" id="1.10.510.10">
    <property type="entry name" value="Transferase(Phosphotransferase) domain 1"/>
    <property type="match status" value="1"/>
</dbReference>